<dbReference type="InterPro" id="IPR008902">
    <property type="entry name" value="Rhamnosid_concanavalin"/>
</dbReference>
<feature type="domain" description="Alpha-L-rhamnosidase C-terminal" evidence="8">
    <location>
        <begin position="792"/>
        <end position="868"/>
    </location>
</feature>
<gene>
    <name evidence="9" type="ORF">DRW42_24335</name>
</gene>
<sequence>MNQRFLQITTLLFALSPLSKSFAQSGTALKTEYLVNPIGLDSTNPRFTWQMDDAGQGAKQSAYRILVDTDSASLIKANAKLWNTGWVKSDQNLIVYSGQLLKPFTKYYWRVDIANGNNKKSNKANIASFETGMMKMENWQGSWISDTENTKLKPAPYFRNTFNANKKIKSARAYIAAAGLYELSINGKKIGNHRMDPMYTRFDRRTLYLTYDVTNAINQGKNAIGVLLGNGWYNHQSIAVWYFDRAPWRNRPTFCLDIRLTYEDGTTETIKSGKDWKTALSPIIFNSIYTAEHYDARLEKTGWNTPNFDDKGWKDVMFRSAPSKNIVAQALHPIRDVEEIASKSIRKFNDTTYLFDLGRNISGVSKITVNGPAGTVIKLKHGERLYPNGHVDISNIDAHYRPTDNTDPFQTDILILNGKGAQSFMPHFNYKGFQYVEVTSSAPIQLQKEDLVGYFMHSDVPVVGDVKSSEPIINKIYYATNNSYLSNLFGYPTDCPQREKNGWTGDAQIAIETGLYGFDGITIYEKWLADHRDEQQPNGVLPSIIPTDGWGYEWGNGPDWTSTIAIIPWNVYLFYGDQKLLADCYENIRKYVNHIDETYPTGLTTWGLGDWIPVKSKSPVELTSTCYYYADVMILAKAAKILGKNDDYIKYTALAKKIKDAFNAKYLNKEKGIYNTGIQTEMSVPLYWKIVPEESVALVAKNLAKRVEADGFHLDVGLLGTKAILNALSENGYSDVAYKVAAQKTYPSWGWWMENGATTLYENWPIDAKSDISMNHIMFGEIGAWLYKSPGGIKPDEKHPGFKHIILNPHIMEGLDNFEASHIGPYGKITSAWKRINNGIRYDITIPANSTASINLPVNSGVSISVNGKTTGGNKIDLAAGKYVIEQKVGK</sequence>
<proteinExistence type="predicted"/>
<dbReference type="Gene3D" id="2.60.40.10">
    <property type="entry name" value="Immunoglobulins"/>
    <property type="match status" value="1"/>
</dbReference>
<feature type="signal peptide" evidence="4">
    <location>
        <begin position="1"/>
        <end position="23"/>
    </location>
</feature>
<keyword evidence="4" id="KW-0732">Signal</keyword>
<comment type="caution">
    <text evidence="9">The sequence shown here is derived from an EMBL/GenBank/DDBJ whole genome shotgun (WGS) entry which is preliminary data.</text>
</comment>
<dbReference type="InterPro" id="IPR012341">
    <property type="entry name" value="6hp_glycosidase-like_sf"/>
</dbReference>
<dbReference type="InterPro" id="IPR016007">
    <property type="entry name" value="Alpha_rhamnosid"/>
</dbReference>
<keyword evidence="3" id="KW-0378">Hydrolase</keyword>
<evidence type="ECO:0000313" key="10">
    <source>
        <dbReference type="Proteomes" id="UP000252081"/>
    </source>
</evidence>
<dbReference type="Gene3D" id="1.50.10.10">
    <property type="match status" value="1"/>
</dbReference>
<evidence type="ECO:0000259" key="7">
    <source>
        <dbReference type="Pfam" id="PF17389"/>
    </source>
</evidence>
<dbReference type="Pfam" id="PF08531">
    <property type="entry name" value="Bac_rhamnosid_N"/>
    <property type="match status" value="1"/>
</dbReference>
<dbReference type="GO" id="GO:0030596">
    <property type="term" value="F:alpha-L-rhamnosidase activity"/>
    <property type="evidence" value="ECO:0007669"/>
    <property type="project" value="UniProtKB-EC"/>
</dbReference>
<dbReference type="InterPro" id="IPR035398">
    <property type="entry name" value="Bac_rhamnosid_C"/>
</dbReference>
<dbReference type="InterPro" id="IPR035396">
    <property type="entry name" value="Bac_rhamnosid6H"/>
</dbReference>
<accession>A0A366KP08</accession>
<dbReference type="InterPro" id="IPR013737">
    <property type="entry name" value="Bac_rhamnosid_N"/>
</dbReference>
<dbReference type="Pfam" id="PF17390">
    <property type="entry name" value="Bac_rhamnosid_C"/>
    <property type="match status" value="1"/>
</dbReference>
<evidence type="ECO:0000313" key="9">
    <source>
        <dbReference type="EMBL" id="RBQ02919.1"/>
    </source>
</evidence>
<keyword evidence="10" id="KW-1185">Reference proteome</keyword>
<evidence type="ECO:0000256" key="3">
    <source>
        <dbReference type="ARBA" id="ARBA00022801"/>
    </source>
</evidence>
<dbReference type="Pfam" id="PF25788">
    <property type="entry name" value="Ig_Rha78A_N"/>
    <property type="match status" value="1"/>
</dbReference>
<dbReference type="AlphaFoldDB" id="A0A366KP08"/>
<dbReference type="Pfam" id="PF05592">
    <property type="entry name" value="Bac_rhamnosid"/>
    <property type="match status" value="1"/>
</dbReference>
<dbReference type="RefSeq" id="WP_113951479.1">
    <property type="nucleotide sequence ID" value="NZ_QNQU01000028.1"/>
</dbReference>
<dbReference type="SUPFAM" id="SSF48208">
    <property type="entry name" value="Six-hairpin glycosidases"/>
    <property type="match status" value="1"/>
</dbReference>
<feature type="domain" description="Bacterial alpha-L-rhamnosidase N-terminal" evidence="6">
    <location>
        <begin position="166"/>
        <end position="337"/>
    </location>
</feature>
<dbReference type="InterPro" id="IPR008928">
    <property type="entry name" value="6-hairpin_glycosidase_sf"/>
</dbReference>
<reference evidence="9 10" key="1">
    <citation type="submission" date="2018-07" db="EMBL/GenBank/DDBJ databases">
        <title>A draft genome of a endophytic bacteria, a new species of Pedobacter.</title>
        <authorList>
            <person name="Zhang Z.D."/>
            <person name="Chen Z.J."/>
        </authorList>
    </citation>
    <scope>NUCLEOTIDE SEQUENCE [LARGE SCALE GENOMIC DNA]</scope>
    <source>
        <strain evidence="9 10">RS10</strain>
    </source>
</reference>
<dbReference type="PANTHER" id="PTHR33307">
    <property type="entry name" value="ALPHA-RHAMNOSIDASE (EUROFUNG)"/>
    <property type="match status" value="1"/>
</dbReference>
<evidence type="ECO:0000259" key="6">
    <source>
        <dbReference type="Pfam" id="PF08531"/>
    </source>
</evidence>
<dbReference type="EC" id="3.2.1.40" evidence="2"/>
<dbReference type="EMBL" id="QNQU01000028">
    <property type="protein sequence ID" value="RBQ02919.1"/>
    <property type="molecule type" value="Genomic_DNA"/>
</dbReference>
<comment type="catalytic activity">
    <reaction evidence="1">
        <text>Hydrolysis of terminal non-reducing alpha-L-rhamnose residues in alpha-L-rhamnosides.</text>
        <dbReference type="EC" id="3.2.1.40"/>
    </reaction>
</comment>
<dbReference type="Proteomes" id="UP000252081">
    <property type="component" value="Unassembled WGS sequence"/>
</dbReference>
<evidence type="ECO:0000256" key="1">
    <source>
        <dbReference type="ARBA" id="ARBA00001445"/>
    </source>
</evidence>
<evidence type="ECO:0000259" key="5">
    <source>
        <dbReference type="Pfam" id="PF05592"/>
    </source>
</evidence>
<dbReference type="Gene3D" id="2.60.120.260">
    <property type="entry name" value="Galactose-binding domain-like"/>
    <property type="match status" value="2"/>
</dbReference>
<dbReference type="Pfam" id="PF17389">
    <property type="entry name" value="Bac_rhamnosid6H"/>
    <property type="match status" value="1"/>
</dbReference>
<organism evidence="9 10">
    <name type="scientific">Pedobacter miscanthi</name>
    <dbReference type="NCBI Taxonomy" id="2259170"/>
    <lineage>
        <taxon>Bacteria</taxon>
        <taxon>Pseudomonadati</taxon>
        <taxon>Bacteroidota</taxon>
        <taxon>Sphingobacteriia</taxon>
        <taxon>Sphingobacteriales</taxon>
        <taxon>Sphingobacteriaceae</taxon>
        <taxon>Pedobacter</taxon>
    </lineage>
</organism>
<dbReference type="PIRSF" id="PIRSF010631">
    <property type="entry name" value="A-rhamnsds"/>
    <property type="match status" value="1"/>
</dbReference>
<feature type="domain" description="Alpha-L-rhamnosidase concanavalin-like" evidence="5">
    <location>
        <begin position="347"/>
        <end position="457"/>
    </location>
</feature>
<dbReference type="Gene3D" id="2.60.420.10">
    <property type="entry name" value="Maltose phosphorylase, domain 3"/>
    <property type="match status" value="1"/>
</dbReference>
<dbReference type="InterPro" id="IPR013783">
    <property type="entry name" value="Ig-like_fold"/>
</dbReference>
<name>A0A366KP08_9SPHI</name>
<evidence type="ECO:0000256" key="2">
    <source>
        <dbReference type="ARBA" id="ARBA00012652"/>
    </source>
</evidence>
<evidence type="ECO:0000259" key="8">
    <source>
        <dbReference type="Pfam" id="PF17390"/>
    </source>
</evidence>
<feature type="chain" id="PRO_5016660928" description="alpha-L-rhamnosidase" evidence="4">
    <location>
        <begin position="24"/>
        <end position="891"/>
    </location>
</feature>
<evidence type="ECO:0000256" key="4">
    <source>
        <dbReference type="SAM" id="SignalP"/>
    </source>
</evidence>
<protein>
    <recommendedName>
        <fullName evidence="2">alpha-L-rhamnosidase</fullName>
        <ecNumber evidence="2">3.2.1.40</ecNumber>
    </recommendedName>
</protein>
<dbReference type="OrthoDB" id="9766741at2"/>
<dbReference type="PANTHER" id="PTHR33307:SF6">
    <property type="entry name" value="ALPHA-RHAMNOSIDASE (EUROFUNG)-RELATED"/>
    <property type="match status" value="1"/>
</dbReference>
<feature type="domain" description="Alpha-L-rhamnosidase six-hairpin glycosidase" evidence="7">
    <location>
        <begin position="463"/>
        <end position="788"/>
    </location>
</feature>
<dbReference type="GO" id="GO:0005975">
    <property type="term" value="P:carbohydrate metabolic process"/>
    <property type="evidence" value="ECO:0007669"/>
    <property type="project" value="InterPro"/>
</dbReference>